<sequence length="203" mass="21931">MVTGTLEVSSVTVTPAFSAPRLPAESSARAVKVYSPSAREPVVGIAIRQYAGLRTFVIAHDKACDLTRRAGINRDWEAASLRAYLTNVVNRFRDKRMNAVRQFRRVEAPFALGIGLGFTQQGGTVRAAINANRHVGFRSTGQKQGVVVVSPVRQGFRDLKLPGAVSLYFGGANHLVAVVHGDGVARFRAGAFDQRRVIVSLTA</sequence>
<name>A0A1R3KZD4_9ROSI</name>
<dbReference type="Proteomes" id="UP000187203">
    <property type="component" value="Unassembled WGS sequence"/>
</dbReference>
<evidence type="ECO:0000313" key="1">
    <source>
        <dbReference type="EMBL" id="OMP12442.1"/>
    </source>
</evidence>
<comment type="caution">
    <text evidence="1">The sequence shown here is derived from an EMBL/GenBank/DDBJ whole genome shotgun (WGS) entry which is preliminary data.</text>
</comment>
<dbReference type="EMBL" id="AWUE01009343">
    <property type="protein sequence ID" value="OMP12442.1"/>
    <property type="molecule type" value="Genomic_DNA"/>
</dbReference>
<proteinExistence type="predicted"/>
<accession>A0A1R3KZD4</accession>
<dbReference type="AlphaFoldDB" id="A0A1R3KZD4"/>
<protein>
    <submittedName>
        <fullName evidence="1">Pectinesterase/pectinesterase inhibitor 21-like protein</fullName>
    </submittedName>
</protein>
<evidence type="ECO:0000313" key="2">
    <source>
        <dbReference type="Proteomes" id="UP000187203"/>
    </source>
</evidence>
<gene>
    <name evidence="1" type="ORF">COLO4_03208</name>
</gene>
<keyword evidence="2" id="KW-1185">Reference proteome</keyword>
<organism evidence="1 2">
    <name type="scientific">Corchorus olitorius</name>
    <dbReference type="NCBI Taxonomy" id="93759"/>
    <lineage>
        <taxon>Eukaryota</taxon>
        <taxon>Viridiplantae</taxon>
        <taxon>Streptophyta</taxon>
        <taxon>Embryophyta</taxon>
        <taxon>Tracheophyta</taxon>
        <taxon>Spermatophyta</taxon>
        <taxon>Magnoliopsida</taxon>
        <taxon>eudicotyledons</taxon>
        <taxon>Gunneridae</taxon>
        <taxon>Pentapetalae</taxon>
        <taxon>rosids</taxon>
        <taxon>malvids</taxon>
        <taxon>Malvales</taxon>
        <taxon>Malvaceae</taxon>
        <taxon>Grewioideae</taxon>
        <taxon>Apeibeae</taxon>
        <taxon>Corchorus</taxon>
    </lineage>
</organism>
<reference evidence="2" key="1">
    <citation type="submission" date="2013-09" db="EMBL/GenBank/DDBJ databases">
        <title>Corchorus olitorius genome sequencing.</title>
        <authorList>
            <person name="Alam M."/>
            <person name="Haque M.S."/>
            <person name="Islam M.S."/>
            <person name="Emdad E.M."/>
            <person name="Islam M.M."/>
            <person name="Ahmed B."/>
            <person name="Halim A."/>
            <person name="Hossen Q.M.M."/>
            <person name="Hossain M.Z."/>
            <person name="Ahmed R."/>
            <person name="Khan M.M."/>
            <person name="Islam R."/>
            <person name="Rashid M.M."/>
            <person name="Khan S.A."/>
            <person name="Rahman M.S."/>
            <person name="Alam M."/>
            <person name="Yahiya A.S."/>
            <person name="Khan M.S."/>
            <person name="Azam M.S."/>
            <person name="Haque T."/>
            <person name="Lashkar M.Z.H."/>
            <person name="Akhand A.I."/>
            <person name="Morshed G."/>
            <person name="Roy S."/>
            <person name="Uddin K.S."/>
            <person name="Rabeya T."/>
            <person name="Hossain A.S."/>
            <person name="Chowdhury A."/>
            <person name="Snigdha A.R."/>
            <person name="Mortoza M.S."/>
            <person name="Matin S.A."/>
            <person name="Hoque S.M.E."/>
            <person name="Islam M.K."/>
            <person name="Roy D.K."/>
            <person name="Haider R."/>
            <person name="Moosa M.M."/>
            <person name="Elias S.M."/>
            <person name="Hasan A.M."/>
            <person name="Jahan S."/>
            <person name="Shafiuddin M."/>
            <person name="Mahmood N."/>
            <person name="Shommy N.S."/>
        </authorList>
    </citation>
    <scope>NUCLEOTIDE SEQUENCE [LARGE SCALE GENOMIC DNA]</scope>
    <source>
        <strain evidence="2">cv. O-4</strain>
    </source>
</reference>